<dbReference type="EMBL" id="CM001475">
    <property type="protein sequence ID" value="EIC31319.1"/>
    <property type="molecule type" value="Genomic_DNA"/>
</dbReference>
<dbReference type="RefSeq" id="WP_005374611.1">
    <property type="nucleotide sequence ID" value="NZ_CM001475.1"/>
</dbReference>
<dbReference type="STRING" id="686340.Metal_3672"/>
<name>H8GH44_METAL</name>
<dbReference type="PANTHER" id="PTHR37528:SF1">
    <property type="entry name" value="UPF0149 PROTEIN YGFB"/>
    <property type="match status" value="1"/>
</dbReference>
<dbReference type="Pfam" id="PF03695">
    <property type="entry name" value="UPF0149"/>
    <property type="match status" value="1"/>
</dbReference>
<evidence type="ECO:0000313" key="2">
    <source>
        <dbReference type="EMBL" id="EIC31319.1"/>
    </source>
</evidence>
<dbReference type="PANTHER" id="PTHR37528">
    <property type="entry name" value="UPF0149 PROTEIN YGFB"/>
    <property type="match status" value="1"/>
</dbReference>
<evidence type="ECO:0000256" key="1">
    <source>
        <dbReference type="ARBA" id="ARBA00038308"/>
    </source>
</evidence>
<dbReference type="Gene3D" id="1.20.120.740">
    <property type="entry name" value="YgfB uncharacterised protein family UPF0149, PF03695"/>
    <property type="match status" value="1"/>
</dbReference>
<dbReference type="SUPFAM" id="SSF101327">
    <property type="entry name" value="YgfB-like"/>
    <property type="match status" value="1"/>
</dbReference>
<accession>H8GH44</accession>
<dbReference type="HOGENOM" id="CLU_085336_0_0_6"/>
<keyword evidence="3" id="KW-1185">Reference proteome</keyword>
<dbReference type="InterPro" id="IPR011978">
    <property type="entry name" value="YgfB-like"/>
</dbReference>
<dbReference type="GO" id="GO:0005829">
    <property type="term" value="C:cytosol"/>
    <property type="evidence" value="ECO:0007669"/>
    <property type="project" value="TreeGrafter"/>
</dbReference>
<sequence length="173" mass="19163">MTYQDIDSFFKGSDEANSAAEAHGLATGMLCVNGQTQSTAWIKQLFDQGDDIGAEQSRQLAQLFEETRASLESGDYGFEPFLPADDVPLSEQIAALADWCQGFLFGVGALYRNGEQSGQTREILRDIAEFTRLDPDAEGEEDEVAFMEVTEYLRTAVLLLRAELGSNRRARIH</sequence>
<protein>
    <recommendedName>
        <fullName evidence="4">YecA family protein</fullName>
    </recommendedName>
</protein>
<organism evidence="2 3">
    <name type="scientific">Methylomicrobium album BG8</name>
    <dbReference type="NCBI Taxonomy" id="686340"/>
    <lineage>
        <taxon>Bacteria</taxon>
        <taxon>Pseudomonadati</taxon>
        <taxon>Pseudomonadota</taxon>
        <taxon>Gammaproteobacteria</taxon>
        <taxon>Methylococcales</taxon>
        <taxon>Methylococcaceae</taxon>
        <taxon>Methylomicrobium</taxon>
    </lineage>
</organism>
<proteinExistence type="inferred from homology"/>
<dbReference type="Proteomes" id="UP000005090">
    <property type="component" value="Chromosome"/>
</dbReference>
<dbReference type="InterPro" id="IPR036255">
    <property type="entry name" value="YgfB-like_sf"/>
</dbReference>
<comment type="similarity">
    <text evidence="1">Belongs to the UPF0149 family.</text>
</comment>
<evidence type="ECO:0000313" key="3">
    <source>
        <dbReference type="Proteomes" id="UP000005090"/>
    </source>
</evidence>
<dbReference type="eggNOG" id="COG3079">
    <property type="taxonomic scope" value="Bacteria"/>
</dbReference>
<dbReference type="AlphaFoldDB" id="H8GH44"/>
<gene>
    <name evidence="2" type="ORF">Metal_3672</name>
</gene>
<reference evidence="2 3" key="1">
    <citation type="journal article" date="2013" name="Genome Announc.">
        <title>Genome Sequence of the Obligate Gammaproteobacterial Methanotroph Methylomicrobium album Strain BG8.</title>
        <authorList>
            <person name="Kits K.D."/>
            <person name="Kalyuzhnaya M.G."/>
            <person name="Klotz M.G."/>
            <person name="Jetten M.S."/>
            <person name="Op den Camp H.J."/>
            <person name="Vuilleumier S."/>
            <person name="Bringel F."/>
            <person name="Dispirito A.A."/>
            <person name="Murrell J.C."/>
            <person name="Bruce D."/>
            <person name="Cheng J.F."/>
            <person name="Copeland A."/>
            <person name="Goodwin L."/>
            <person name="Hauser L."/>
            <person name="Lajus A."/>
            <person name="Land M.L."/>
            <person name="Lapidus A."/>
            <person name="Lucas S."/>
            <person name="Medigue C."/>
            <person name="Pitluck S."/>
            <person name="Woyke T."/>
            <person name="Zeytun A."/>
            <person name="Stein L.Y."/>
        </authorList>
    </citation>
    <scope>NUCLEOTIDE SEQUENCE [LARGE SCALE GENOMIC DNA]</scope>
    <source>
        <strain evidence="2 3">BG8</strain>
    </source>
</reference>
<evidence type="ECO:0008006" key="4">
    <source>
        <dbReference type="Google" id="ProtNLM"/>
    </source>
</evidence>